<dbReference type="Proteomes" id="UP000183642">
    <property type="component" value="Unassembled WGS sequence"/>
</dbReference>
<keyword evidence="1" id="KW-0328">Glycosyltransferase</keyword>
<dbReference type="PANTHER" id="PTHR45947">
    <property type="entry name" value="SULFOQUINOVOSYL TRANSFERASE SQD2"/>
    <property type="match status" value="1"/>
</dbReference>
<keyword evidence="5" id="KW-1185">Reference proteome</keyword>
<dbReference type="InterPro" id="IPR050194">
    <property type="entry name" value="Glycosyltransferase_grp1"/>
</dbReference>
<dbReference type="AlphaFoldDB" id="A0A1I5EFL0"/>
<proteinExistence type="predicted"/>
<evidence type="ECO:0000256" key="1">
    <source>
        <dbReference type="ARBA" id="ARBA00022676"/>
    </source>
</evidence>
<dbReference type="InterPro" id="IPR028098">
    <property type="entry name" value="Glyco_trans_4-like_N"/>
</dbReference>
<sequence length="372" mass="39832">MRVLHVTQPTVAGVPVVVRDLVADQAACGWQVAVAAPPEGDLPGWLADLQVLHLPWQASREPGPTVPREVVRLRRLIGEFAPDLVHLHSAKAGLIGRVALRGGRPTVFQPHAWSFEAAEGPVARMARAWERFAARWTDLLVCVSDDERQRGEHAGVRARTIILPNGIDLGRYRVTGPADRSRARRELGLADRPTVVCVGRLARQKGQDVLLDCLPELRGRVPEVQTVLVGDGPDAADLRARAGEQVVFAGARSDVRPWLTAADVVALPSRWEAGLSLVAMEAMALGRPVVSADVAGARAALGGAGAVVDREDPRALALALAVRLEDPALAEREGRAGRRAVESSHDLAVTSRRVREAYRLVVPDGVQGDGVG</sequence>
<dbReference type="Pfam" id="PF13692">
    <property type="entry name" value="Glyco_trans_1_4"/>
    <property type="match status" value="1"/>
</dbReference>
<dbReference type="SUPFAM" id="SSF53756">
    <property type="entry name" value="UDP-Glycosyltransferase/glycogen phosphorylase"/>
    <property type="match status" value="1"/>
</dbReference>
<evidence type="ECO:0000313" key="5">
    <source>
        <dbReference type="Proteomes" id="UP000183642"/>
    </source>
</evidence>
<dbReference type="Pfam" id="PF13439">
    <property type="entry name" value="Glyco_transf_4"/>
    <property type="match status" value="1"/>
</dbReference>
<evidence type="ECO:0000256" key="2">
    <source>
        <dbReference type="ARBA" id="ARBA00022679"/>
    </source>
</evidence>
<reference evidence="5" key="1">
    <citation type="submission" date="2016-10" db="EMBL/GenBank/DDBJ databases">
        <authorList>
            <person name="Varghese N."/>
            <person name="Submissions S."/>
        </authorList>
    </citation>
    <scope>NUCLEOTIDE SEQUENCE [LARGE SCALE GENOMIC DNA]</scope>
    <source>
        <strain evidence="5">DSM 43161</strain>
    </source>
</reference>
<dbReference type="GO" id="GO:0016758">
    <property type="term" value="F:hexosyltransferase activity"/>
    <property type="evidence" value="ECO:0007669"/>
    <property type="project" value="TreeGrafter"/>
</dbReference>
<protein>
    <submittedName>
        <fullName evidence="4">Glycosyltransferase involved in cell wall bisynthesis</fullName>
    </submittedName>
</protein>
<feature type="domain" description="Glycosyltransferase subfamily 4-like N-terminal" evidence="3">
    <location>
        <begin position="12"/>
        <end position="171"/>
    </location>
</feature>
<dbReference type="GO" id="GO:1901137">
    <property type="term" value="P:carbohydrate derivative biosynthetic process"/>
    <property type="evidence" value="ECO:0007669"/>
    <property type="project" value="UniProtKB-ARBA"/>
</dbReference>
<evidence type="ECO:0000259" key="3">
    <source>
        <dbReference type="Pfam" id="PF13439"/>
    </source>
</evidence>
<organism evidence="4 5">
    <name type="scientific">Geodermatophilus obscurus</name>
    <dbReference type="NCBI Taxonomy" id="1861"/>
    <lineage>
        <taxon>Bacteria</taxon>
        <taxon>Bacillati</taxon>
        <taxon>Actinomycetota</taxon>
        <taxon>Actinomycetes</taxon>
        <taxon>Geodermatophilales</taxon>
        <taxon>Geodermatophilaceae</taxon>
        <taxon>Geodermatophilus</taxon>
    </lineage>
</organism>
<name>A0A1I5EFL0_9ACTN</name>
<keyword evidence="2 4" id="KW-0808">Transferase</keyword>
<accession>A0A1I5EFL0</accession>
<evidence type="ECO:0000313" key="4">
    <source>
        <dbReference type="EMBL" id="SFO10287.1"/>
    </source>
</evidence>
<dbReference type="EMBL" id="FOWE01000003">
    <property type="protein sequence ID" value="SFO10287.1"/>
    <property type="molecule type" value="Genomic_DNA"/>
</dbReference>
<gene>
    <name evidence="4" type="ORF">SAMN05660359_01405</name>
</gene>
<dbReference type="Gene3D" id="3.40.50.2000">
    <property type="entry name" value="Glycogen Phosphorylase B"/>
    <property type="match status" value="2"/>
</dbReference>
<dbReference type="PANTHER" id="PTHR45947:SF3">
    <property type="entry name" value="SULFOQUINOVOSYL TRANSFERASE SQD2"/>
    <property type="match status" value="1"/>
</dbReference>